<dbReference type="InterPro" id="IPR008681">
    <property type="entry name" value="Neg-reg_MecA"/>
</dbReference>
<sequence length="214" mass="24490">MEVEHVNENMIRVFLANHDLEERGVDVLDLLGNRKQIESFFYSILEEVDTDHKFSKDQAVTFQVMPNTKGLELLITKIPSEMDDKTTDFNLLDEDSAKTEVEAKATEDTTDSATSSTAKQQVILVSFDQFEDFVDLSRNLVLEAGQSDLYQYQGRFYLKLTLFVDELRNLNVDDIQAIAAEYGNLETQAPETIAEFGQEVMSQTALELARYYFR</sequence>
<dbReference type="PANTHER" id="PTHR39161">
    <property type="entry name" value="ADAPTER PROTEIN MECA"/>
    <property type="match status" value="1"/>
</dbReference>
<comment type="similarity">
    <text evidence="1">Belongs to the MecA family.</text>
</comment>
<dbReference type="Pfam" id="PF05389">
    <property type="entry name" value="MecA"/>
    <property type="match status" value="1"/>
</dbReference>
<dbReference type="PANTHER" id="PTHR39161:SF1">
    <property type="entry name" value="ADAPTER PROTEIN MECA 1"/>
    <property type="match status" value="1"/>
</dbReference>
<evidence type="ECO:0000313" key="3">
    <source>
        <dbReference type="Proteomes" id="UP000033558"/>
    </source>
</evidence>
<dbReference type="Proteomes" id="UP000033558">
    <property type="component" value="Unassembled WGS sequence"/>
</dbReference>
<comment type="caution">
    <text evidence="2">The sequence shown here is derived from an EMBL/GenBank/DDBJ whole genome shotgun (WGS) entry which is preliminary data.</text>
</comment>
<evidence type="ECO:0000313" key="2">
    <source>
        <dbReference type="EMBL" id="KJY60962.1"/>
    </source>
</evidence>
<dbReference type="AlphaFoldDB" id="A0A0F4LQ77"/>
<protein>
    <submittedName>
        <fullName evidence="2">Adapter protein MecA</fullName>
    </submittedName>
</protein>
<dbReference type="OrthoDB" id="2360201at2"/>
<dbReference type="InterPro" id="IPR038471">
    <property type="entry name" value="MecA_C_sf"/>
</dbReference>
<dbReference type="STRING" id="1218492.JG30_11500"/>
<dbReference type="RefSeq" id="WP_046316965.1">
    <property type="nucleotide sequence ID" value="NZ_JBHSZT010000010.1"/>
</dbReference>
<accession>A0A0F4LQ77</accession>
<dbReference type="PATRIC" id="fig|1218492.5.peg.1293"/>
<dbReference type="Gene3D" id="3.30.70.1950">
    <property type="match status" value="1"/>
</dbReference>
<dbReference type="HOGENOM" id="CLU_071496_2_0_9"/>
<evidence type="ECO:0000256" key="1">
    <source>
        <dbReference type="ARBA" id="ARBA00005397"/>
    </source>
</evidence>
<keyword evidence="3" id="KW-1185">Reference proteome</keyword>
<reference evidence="2 3" key="1">
    <citation type="submission" date="2015-01" db="EMBL/GenBank/DDBJ databases">
        <title>Comparative genomics of the lactic acid bacteria isolated from the honey bee gut.</title>
        <authorList>
            <person name="Ellegaard K.M."/>
            <person name="Tamarit D."/>
            <person name="Javelind E."/>
            <person name="Olofsson T."/>
            <person name="Andersson S.G."/>
            <person name="Vasquez A."/>
        </authorList>
    </citation>
    <scope>NUCLEOTIDE SEQUENCE [LARGE SCALE GENOMIC DNA]</scope>
    <source>
        <strain evidence="2 3">Bin4</strain>
    </source>
</reference>
<dbReference type="EMBL" id="JXJQ01000009">
    <property type="protein sequence ID" value="KJY60962.1"/>
    <property type="molecule type" value="Genomic_DNA"/>
</dbReference>
<dbReference type="PIRSF" id="PIRSF029008">
    <property type="entry name" value="MecA"/>
    <property type="match status" value="1"/>
</dbReference>
<gene>
    <name evidence="2" type="primary">mecA</name>
    <name evidence="2" type="ORF">JG30_11500</name>
</gene>
<name>A0A0F4LQ77_9LACO</name>
<organism evidence="2 3">
    <name type="scientific">Bombilactobacillus mellifer</name>
    <dbReference type="NCBI Taxonomy" id="1218492"/>
    <lineage>
        <taxon>Bacteria</taxon>
        <taxon>Bacillati</taxon>
        <taxon>Bacillota</taxon>
        <taxon>Bacilli</taxon>
        <taxon>Lactobacillales</taxon>
        <taxon>Lactobacillaceae</taxon>
        <taxon>Bombilactobacillus</taxon>
    </lineage>
</organism>
<proteinExistence type="inferred from homology"/>